<comment type="caution">
    <text evidence="1">The sequence shown here is derived from an EMBL/GenBank/DDBJ whole genome shotgun (WGS) entry which is preliminary data.</text>
</comment>
<dbReference type="Proteomes" id="UP000293433">
    <property type="component" value="Unassembled WGS sequence"/>
</dbReference>
<evidence type="ECO:0000313" key="2">
    <source>
        <dbReference type="Proteomes" id="UP000293433"/>
    </source>
</evidence>
<gene>
    <name evidence="1" type="ORF">EV685_0995</name>
</gene>
<dbReference type="OrthoDB" id="5954007at2"/>
<evidence type="ECO:0000313" key="1">
    <source>
        <dbReference type="EMBL" id="RZS58698.1"/>
    </source>
</evidence>
<keyword evidence="2" id="KW-1185">Reference proteome</keyword>
<accession>A0A4Q7LWY0</accession>
<name>A0A4Q7LWY0_9BURK</name>
<organism evidence="1 2">
    <name type="scientific">Sphaerotilus mobilis</name>
    <dbReference type="NCBI Taxonomy" id="47994"/>
    <lineage>
        <taxon>Bacteria</taxon>
        <taxon>Pseudomonadati</taxon>
        <taxon>Pseudomonadota</taxon>
        <taxon>Betaproteobacteria</taxon>
        <taxon>Burkholderiales</taxon>
        <taxon>Sphaerotilaceae</taxon>
        <taxon>Sphaerotilus</taxon>
    </lineage>
</organism>
<proteinExistence type="predicted"/>
<protein>
    <recommendedName>
        <fullName evidence="3">Tfp pilus assembly protein PilX</fullName>
    </recommendedName>
</protein>
<dbReference type="RefSeq" id="WP_130480816.1">
    <property type="nucleotide sequence ID" value="NZ_SGWV01000007.1"/>
</dbReference>
<sequence length="221" mass="23713">MTRPLHPNRRAQRGVSLVFSLITLVALSLAAVALIRSVDTGATILGNLSFKQDTLLAADEASRRAISWLDVNRGGTTLNASIEAQGYRAMTVNGLDATGTRTGDNTRAVVDWNMNDCEDHPSNSYASCIKPLAAAMSLGPNDVEARWLIVRVCSATGDPTLPSVACARPITASAAPTAEKGEMNYTDPKLQQIVLSQYFRVIVRARGARNTVSVTETLVHF</sequence>
<dbReference type="AlphaFoldDB" id="A0A4Q7LWY0"/>
<reference evidence="1 2" key="1">
    <citation type="submission" date="2019-02" db="EMBL/GenBank/DDBJ databases">
        <title>Genomic Encyclopedia of Type Strains, Phase IV (KMG-IV): sequencing the most valuable type-strain genomes for metagenomic binning, comparative biology and taxonomic classification.</title>
        <authorList>
            <person name="Goeker M."/>
        </authorList>
    </citation>
    <scope>NUCLEOTIDE SEQUENCE [LARGE SCALE GENOMIC DNA]</scope>
    <source>
        <strain evidence="1 2">DSM 10617</strain>
    </source>
</reference>
<dbReference type="EMBL" id="SGWV01000007">
    <property type="protein sequence ID" value="RZS58698.1"/>
    <property type="molecule type" value="Genomic_DNA"/>
</dbReference>
<evidence type="ECO:0008006" key="3">
    <source>
        <dbReference type="Google" id="ProtNLM"/>
    </source>
</evidence>